<comment type="caution">
    <text evidence="1">The sequence shown here is derived from an EMBL/GenBank/DDBJ whole genome shotgun (WGS) entry which is preliminary data.</text>
</comment>
<sequence length="104" mass="12100">MKLYINKPNHRIRDEYELFGIGIEQTTVKDDKETTNFNLNCALNGYEGIFASNLSELTQTDVVDYSIDTGDSKPFRKWPYRIPHSMKEKAQVEHNDMEKQGVIE</sequence>
<protein>
    <submittedName>
        <fullName evidence="1">Uncharacterized protein</fullName>
    </submittedName>
</protein>
<keyword evidence="2" id="KW-1185">Reference proteome</keyword>
<organism evidence="1 2">
    <name type="scientific">Smittium culicis</name>
    <dbReference type="NCBI Taxonomy" id="133412"/>
    <lineage>
        <taxon>Eukaryota</taxon>
        <taxon>Fungi</taxon>
        <taxon>Fungi incertae sedis</taxon>
        <taxon>Zoopagomycota</taxon>
        <taxon>Kickxellomycotina</taxon>
        <taxon>Harpellomycetes</taxon>
        <taxon>Harpellales</taxon>
        <taxon>Legeriomycetaceae</taxon>
        <taxon>Smittium</taxon>
    </lineage>
</organism>
<evidence type="ECO:0000313" key="1">
    <source>
        <dbReference type="EMBL" id="OMJ16642.1"/>
    </source>
</evidence>
<evidence type="ECO:0000313" key="2">
    <source>
        <dbReference type="Proteomes" id="UP000187283"/>
    </source>
</evidence>
<accession>A0A1R1XPT6</accession>
<dbReference type="EMBL" id="LSSN01002278">
    <property type="protein sequence ID" value="OMJ16642.1"/>
    <property type="molecule type" value="Genomic_DNA"/>
</dbReference>
<gene>
    <name evidence="1" type="ORF">AYI70_g6468</name>
</gene>
<dbReference type="OrthoDB" id="2448050at2759"/>
<reference evidence="1 2" key="1">
    <citation type="submission" date="2017-01" db="EMBL/GenBank/DDBJ databases">
        <authorList>
            <person name="Mah S.A."/>
            <person name="Swanson W.J."/>
            <person name="Moy G.W."/>
            <person name="Vacquier V.D."/>
        </authorList>
    </citation>
    <scope>NUCLEOTIDE SEQUENCE [LARGE SCALE GENOMIC DNA]</scope>
    <source>
        <strain evidence="1 2">GSMNP</strain>
    </source>
</reference>
<dbReference type="Proteomes" id="UP000187283">
    <property type="component" value="Unassembled WGS sequence"/>
</dbReference>
<dbReference type="AlphaFoldDB" id="A0A1R1XPT6"/>
<proteinExistence type="predicted"/>
<name>A0A1R1XPT6_9FUNG</name>